<name>A0A951PE70_9CYAN</name>
<comment type="pathway">
    <text evidence="16">Amino-acid biosynthesis.</text>
</comment>
<keyword evidence="14" id="KW-0314">Glutamate biosynthesis</keyword>
<feature type="domain" description="Glutamine amidotransferase type-2" evidence="17">
    <location>
        <begin position="26"/>
        <end position="418"/>
    </location>
</feature>
<dbReference type="EMBL" id="JAHHHV010000082">
    <property type="protein sequence ID" value="MBW4467959.1"/>
    <property type="molecule type" value="Genomic_DNA"/>
</dbReference>
<evidence type="ECO:0000256" key="3">
    <source>
        <dbReference type="ARBA" id="ARBA00001974"/>
    </source>
</evidence>
<dbReference type="FunFam" id="3.60.20.10:FF:000001">
    <property type="entry name" value="Glutamate synthase, large subunit"/>
    <property type="match status" value="1"/>
</dbReference>
<keyword evidence="11 18" id="KW-0560">Oxidoreductase</keyword>
<dbReference type="SUPFAM" id="SSF51395">
    <property type="entry name" value="FMN-linked oxidoreductases"/>
    <property type="match status" value="1"/>
</dbReference>
<dbReference type="CDD" id="cd02808">
    <property type="entry name" value="GltS_FMN"/>
    <property type="match status" value="1"/>
</dbReference>
<dbReference type="FunFam" id="3.20.20.70:FF:000053">
    <property type="entry name" value="Glutamate synthase large subunit"/>
    <property type="match status" value="1"/>
</dbReference>
<keyword evidence="6" id="KW-0285">Flavoprotein</keyword>
<evidence type="ECO:0000256" key="10">
    <source>
        <dbReference type="ARBA" id="ARBA00022962"/>
    </source>
</evidence>
<keyword evidence="13" id="KW-0411">Iron-sulfur</keyword>
<organism evidence="18 19">
    <name type="scientific">Pegethrix bostrychoides GSE-TBD4-15B</name>
    <dbReference type="NCBI Taxonomy" id="2839662"/>
    <lineage>
        <taxon>Bacteria</taxon>
        <taxon>Bacillati</taxon>
        <taxon>Cyanobacteriota</taxon>
        <taxon>Cyanophyceae</taxon>
        <taxon>Oculatellales</taxon>
        <taxon>Oculatellaceae</taxon>
        <taxon>Pegethrix</taxon>
    </lineage>
</organism>
<evidence type="ECO:0000256" key="14">
    <source>
        <dbReference type="ARBA" id="ARBA00023164"/>
    </source>
</evidence>
<evidence type="ECO:0000313" key="18">
    <source>
        <dbReference type="EMBL" id="MBW4467959.1"/>
    </source>
</evidence>
<keyword evidence="8" id="KW-0479">Metal-binding</keyword>
<evidence type="ECO:0000256" key="13">
    <source>
        <dbReference type="ARBA" id="ARBA00023014"/>
    </source>
</evidence>
<comment type="similarity">
    <text evidence="4">Belongs to the glutamate synthase family.</text>
</comment>
<keyword evidence="12" id="KW-0408">Iron</keyword>
<dbReference type="Pfam" id="PF01493">
    <property type="entry name" value="GXGXG"/>
    <property type="match status" value="1"/>
</dbReference>
<dbReference type="Pfam" id="PF04898">
    <property type="entry name" value="Glu_syn_central"/>
    <property type="match status" value="1"/>
</dbReference>
<dbReference type="GO" id="GO:0004355">
    <property type="term" value="F:glutamate synthase (NADPH) activity"/>
    <property type="evidence" value="ECO:0007669"/>
    <property type="project" value="UniProtKB-EC"/>
</dbReference>
<dbReference type="InterPro" id="IPR002489">
    <property type="entry name" value="Glu_synth_asu_C"/>
</dbReference>
<dbReference type="Gene3D" id="2.160.20.60">
    <property type="entry name" value="Glutamate synthase, alpha subunit, C-terminal domain"/>
    <property type="match status" value="1"/>
</dbReference>
<dbReference type="InterPro" id="IPR036485">
    <property type="entry name" value="Glu_synth_asu_C_sf"/>
</dbReference>
<dbReference type="Gene3D" id="3.60.20.10">
    <property type="entry name" value="Glutamine Phosphoribosylpyrophosphate, subunit 1, domain 1"/>
    <property type="match status" value="1"/>
</dbReference>
<dbReference type="GO" id="GO:0051538">
    <property type="term" value="F:3 iron, 4 sulfur cluster binding"/>
    <property type="evidence" value="ECO:0007669"/>
    <property type="project" value="UniProtKB-KW"/>
</dbReference>
<evidence type="ECO:0000313" key="19">
    <source>
        <dbReference type="Proteomes" id="UP000707356"/>
    </source>
</evidence>
<dbReference type="PANTHER" id="PTHR11938:SF133">
    <property type="entry name" value="GLUTAMATE SYNTHASE (NADH)"/>
    <property type="match status" value="1"/>
</dbReference>
<dbReference type="PROSITE" id="PS51278">
    <property type="entry name" value="GATASE_TYPE_2"/>
    <property type="match status" value="1"/>
</dbReference>
<evidence type="ECO:0000256" key="9">
    <source>
        <dbReference type="ARBA" id="ARBA00022827"/>
    </source>
</evidence>
<keyword evidence="15" id="KW-0003">3Fe-4S</keyword>
<dbReference type="Gene3D" id="3.20.20.70">
    <property type="entry name" value="Aldolase class I"/>
    <property type="match status" value="2"/>
</dbReference>
<evidence type="ECO:0000256" key="4">
    <source>
        <dbReference type="ARBA" id="ARBA00009716"/>
    </source>
</evidence>
<dbReference type="EC" id="1.4.1.13" evidence="18"/>
<dbReference type="InterPro" id="IPR013785">
    <property type="entry name" value="Aldolase_TIM"/>
</dbReference>
<reference evidence="18" key="1">
    <citation type="submission" date="2021-05" db="EMBL/GenBank/DDBJ databases">
        <authorList>
            <person name="Pietrasiak N."/>
            <person name="Ward R."/>
            <person name="Stajich J.E."/>
            <person name="Kurbessoian T."/>
        </authorList>
    </citation>
    <scope>NUCLEOTIDE SEQUENCE</scope>
    <source>
        <strain evidence="18">GSE-TBD4-15B</strain>
    </source>
</reference>
<protein>
    <submittedName>
        <fullName evidence="18">Glutamate synthase large subunit</fullName>
        <ecNumber evidence="18">1.4.1.13</ecNumber>
    </submittedName>
</protein>
<dbReference type="FunFam" id="3.20.20.70:FF:000031">
    <property type="entry name" value="Glutamate synthase 1 [NADH]"/>
    <property type="match status" value="1"/>
</dbReference>
<dbReference type="Pfam" id="PF00310">
    <property type="entry name" value="GATase_2"/>
    <property type="match status" value="1"/>
</dbReference>
<dbReference type="InterPro" id="IPR029055">
    <property type="entry name" value="Ntn_hydrolases_N"/>
</dbReference>
<dbReference type="CDD" id="cd00982">
    <property type="entry name" value="gltB_C"/>
    <property type="match status" value="1"/>
</dbReference>
<evidence type="ECO:0000259" key="17">
    <source>
        <dbReference type="PROSITE" id="PS51278"/>
    </source>
</evidence>
<evidence type="ECO:0000256" key="11">
    <source>
        <dbReference type="ARBA" id="ARBA00023002"/>
    </source>
</evidence>
<dbReference type="SUPFAM" id="SSF56235">
    <property type="entry name" value="N-terminal nucleophile aminohydrolases (Ntn hydrolases)"/>
    <property type="match status" value="1"/>
</dbReference>
<dbReference type="Proteomes" id="UP000707356">
    <property type="component" value="Unassembled WGS sequence"/>
</dbReference>
<dbReference type="InterPro" id="IPR006982">
    <property type="entry name" value="Glu_synth_centr_N"/>
</dbReference>
<evidence type="ECO:0000256" key="12">
    <source>
        <dbReference type="ARBA" id="ARBA00023004"/>
    </source>
</evidence>
<evidence type="ECO:0000256" key="5">
    <source>
        <dbReference type="ARBA" id="ARBA00022605"/>
    </source>
</evidence>
<dbReference type="FunFam" id="2.160.20.60:FF:000001">
    <property type="entry name" value="Glutamate synthase, large subunit"/>
    <property type="match status" value="1"/>
</dbReference>
<proteinExistence type="inferred from homology"/>
<evidence type="ECO:0000256" key="7">
    <source>
        <dbReference type="ARBA" id="ARBA00022643"/>
    </source>
</evidence>
<evidence type="ECO:0000256" key="6">
    <source>
        <dbReference type="ARBA" id="ARBA00022630"/>
    </source>
</evidence>
<dbReference type="GO" id="GO:0006537">
    <property type="term" value="P:glutamate biosynthetic process"/>
    <property type="evidence" value="ECO:0007669"/>
    <property type="project" value="UniProtKB-KW"/>
</dbReference>
<evidence type="ECO:0000256" key="2">
    <source>
        <dbReference type="ARBA" id="ARBA00001927"/>
    </source>
</evidence>
<keyword evidence="10" id="KW-0315">Glutamine amidotransferase</keyword>
<evidence type="ECO:0000256" key="8">
    <source>
        <dbReference type="ARBA" id="ARBA00022723"/>
    </source>
</evidence>
<sequence>MNSNSTPAKPPAKQGLYDPQFEHDACGVGFIVQMKGKASHAIVEQGLTILLNLNHRGACGAEKNSGDGAGILIQIPDRFFRKAVEFDLPPAGAYGVGMIYSSPESSQRSASRSKFEQIVAAEGQQVLGWRDVPTDHSSLGGTARASEPFVQQVFIGRAAGLDQLAFERKLYVIRKRSHSLRQPEIDPCWYPSSLSSRTIVYKGMLMPVQVGQYYPDLQDADLESALALVHSRFSTNTFPSWERSHPYRYIAHNGEINTLRGNINWMHARQSLFESELFGEDIQKIRPVINIDGSDSLIFDNALELLTLAGRSLPHAVMMMIPEPWAAHETMNAAQKAFYEYHACLMEPWDGPASIAFTDGQIMGAVLDRNGLRPSRYYVTKDDLVIMASEAGVLPIQPERVAFKGRLQPGRMFLVDMQAGRIVSDDEIKQEIVAAQPYQQWLDQHLVKLSDLPDTQTEALPSTLPLMQRQMAFGYTFEQLRLLLTPMARDGVEAIGSMGADTPLAVLSDRPKLLYDYFQQLFAQVTNPPIDSIREEIITSPITTIGAERNLLKPEPESCRLIQLKSPILSNADLTKLRQLQGDFQTRTLDILFDPTTGAAGLEAAMEALCQQADQAISEGVSILILSDRKISRTQAAIPALLAVAGLHHHLIREGSRTQIGLVLESGEPREVHHYALLLGYGCGAINPYLAFETLEAMIAQGSLLNVEPETACKNYIKAATKGITKVASKIGISTLQSYRGAQIFEAIGLNQSVIDPYFTWTASRIEGADLAVIAQEAALRHHHAFPEREVNGHNLDVGGEYQWRKDGEAHLFSPETIHTLQKAVREGDYDLYKQYALLVNEQNQKHFTLRGLLQFQPRQPIPIAEVEPVEAILSRFKTGAMSYGSISQEAHEALAIAMNRIGGKSNTGEGGEDPARYTWTNEQGDSKNSAIKQVASGRFGVTSLYLSQAKELQIKMAQGAKPGEGGQLPGAKVYPWIAKVRHSTPGVGLISPPPHHDIYSIEDLAELIHDLKNANREARISVKLVSEVGVGTIAAGVSKAHADVVLISGYDGGTGASPQTSIKHAGLPWELGLAETHQTLVLNNLRSRIVVETDGQMKTGRDVVIAALLGAEEFGFATAPLVTLGCIMMRVCHLNTCPVGVATQNPVLRQNFTGDPAHTVNFMQFIAQDVREIMAQLGFRSLNEMVGHTEILEAKQAIAHWKAKGIDLSKLLHQPDAPDTVGRYCQMPQEHGLENSLDMTVLLDLCQDAIESGKSVKATLPIRNTNRVVGTILGNEITKRYWHGLPEDTVHLHFQGSAGQSFGAFVPKGVTLELEGDANDYVGKGLSGGKIVIYPPAGSSFTASENIIIGNVALYGATSGEAYISGIAGERFCVRNSGVTTVIEGVGDHGCEYMTGGTVVVLGETGRNFAAGMSGGVAYVLDEAGDFASRCNSQMVGLEPVEEADQDALREIIQNHVNCTQSKKAMNILENWTEMLPKFVKVMPRDYKRVLQALREAEAAGLSGDEALTAAFEANARDLARVGGS</sequence>
<dbReference type="Pfam" id="PF01645">
    <property type="entry name" value="Glu_synthase"/>
    <property type="match status" value="1"/>
</dbReference>
<dbReference type="InterPro" id="IPR017932">
    <property type="entry name" value="GATase_2_dom"/>
</dbReference>
<dbReference type="NCBIfam" id="NF008730">
    <property type="entry name" value="PRK11750.1"/>
    <property type="match status" value="1"/>
</dbReference>
<keyword evidence="9" id="KW-0274">FAD</keyword>
<dbReference type="InterPro" id="IPR002932">
    <property type="entry name" value="Glu_synthdom"/>
</dbReference>
<dbReference type="InterPro" id="IPR050711">
    <property type="entry name" value="ET-N_metabolism_enzyme"/>
</dbReference>
<keyword evidence="7" id="KW-0288">FMN</keyword>
<dbReference type="PANTHER" id="PTHR11938">
    <property type="entry name" value="FAD NADPH DEHYDROGENASE/OXIDOREDUCTASE"/>
    <property type="match status" value="1"/>
</dbReference>
<evidence type="ECO:0000256" key="1">
    <source>
        <dbReference type="ARBA" id="ARBA00001917"/>
    </source>
</evidence>
<evidence type="ECO:0000256" key="15">
    <source>
        <dbReference type="ARBA" id="ARBA00023291"/>
    </source>
</evidence>
<dbReference type="SUPFAM" id="SSF69336">
    <property type="entry name" value="Alpha subunit of glutamate synthase, C-terminal domain"/>
    <property type="match status" value="1"/>
</dbReference>
<evidence type="ECO:0000256" key="16">
    <source>
        <dbReference type="ARBA" id="ARBA00029440"/>
    </source>
</evidence>
<dbReference type="CDD" id="cd00713">
    <property type="entry name" value="GltS"/>
    <property type="match status" value="1"/>
</dbReference>
<comment type="cofactor">
    <cofactor evidence="1">
        <name>FMN</name>
        <dbReference type="ChEBI" id="CHEBI:58210"/>
    </cofactor>
</comment>
<accession>A0A951PE70</accession>
<dbReference type="GO" id="GO:0046872">
    <property type="term" value="F:metal ion binding"/>
    <property type="evidence" value="ECO:0007669"/>
    <property type="project" value="UniProtKB-KW"/>
</dbReference>
<gene>
    <name evidence="18" type="primary">gltB</name>
    <name evidence="18" type="ORF">KME07_21245</name>
</gene>
<keyword evidence="5" id="KW-0028">Amino-acid biosynthesis</keyword>
<comment type="caution">
    <text evidence="18">The sequence shown here is derived from an EMBL/GenBank/DDBJ whole genome shotgun (WGS) entry which is preliminary data.</text>
</comment>
<comment type="cofactor">
    <cofactor evidence="3">
        <name>FAD</name>
        <dbReference type="ChEBI" id="CHEBI:57692"/>
    </cofactor>
</comment>
<dbReference type="GO" id="GO:0019676">
    <property type="term" value="P:ammonia assimilation cycle"/>
    <property type="evidence" value="ECO:0007669"/>
    <property type="project" value="TreeGrafter"/>
</dbReference>
<reference evidence="18" key="2">
    <citation type="journal article" date="2022" name="Microbiol. Resour. Announc.">
        <title>Metagenome Sequencing to Explore Phylogenomics of Terrestrial Cyanobacteria.</title>
        <authorList>
            <person name="Ward R.D."/>
            <person name="Stajich J.E."/>
            <person name="Johansen J.R."/>
            <person name="Huntemann M."/>
            <person name="Clum A."/>
            <person name="Foster B."/>
            <person name="Foster B."/>
            <person name="Roux S."/>
            <person name="Palaniappan K."/>
            <person name="Varghese N."/>
            <person name="Mukherjee S."/>
            <person name="Reddy T.B.K."/>
            <person name="Daum C."/>
            <person name="Copeland A."/>
            <person name="Chen I.A."/>
            <person name="Ivanova N.N."/>
            <person name="Kyrpides N.C."/>
            <person name="Shapiro N."/>
            <person name="Eloe-Fadrosh E.A."/>
            <person name="Pietrasiak N."/>
        </authorList>
    </citation>
    <scope>NUCLEOTIDE SEQUENCE</scope>
    <source>
        <strain evidence="18">GSE-TBD4-15B</strain>
    </source>
</reference>
<comment type="cofactor">
    <cofactor evidence="2">
        <name>[3Fe-4S] cluster</name>
        <dbReference type="ChEBI" id="CHEBI:21137"/>
    </cofactor>
</comment>